<evidence type="ECO:0000313" key="9">
    <source>
        <dbReference type="EMBL" id="KAG2631826.1"/>
    </source>
</evidence>
<dbReference type="InterPro" id="IPR036322">
    <property type="entry name" value="WD40_repeat_dom_sf"/>
</dbReference>
<keyword evidence="5" id="KW-0648">Protein biosynthesis</keyword>
<evidence type="ECO:0000256" key="1">
    <source>
        <dbReference type="ARBA" id="ARBA00022490"/>
    </source>
</evidence>
<dbReference type="Pfam" id="PF24805">
    <property type="entry name" value="EIF3I"/>
    <property type="match status" value="1"/>
</dbReference>
<evidence type="ECO:0000313" key="10">
    <source>
        <dbReference type="Proteomes" id="UP000823388"/>
    </source>
</evidence>
<dbReference type="InterPro" id="IPR019775">
    <property type="entry name" value="WD40_repeat_CS"/>
</dbReference>
<sequence>MDHVPTVQIKHIAEDLDDQTDESALVITGIKGRINRAVWGPLNRTIITAGEDATIRIWDSETGKLLKESDKESGHQKMITSLSKSSDWSHFITGSLDKSAKLWDARTLTLIKTYVTERPVNAVDISPTHDTVVLGGGQDAMNVTMTDRRAGKFEAKFYHKILQEEIGGVKGHFGPINALAFNPDGRSFSSGGEDGYVRLHHFDSDYFNIKM</sequence>
<dbReference type="GO" id="GO:0003743">
    <property type="term" value="F:translation initiation factor activity"/>
    <property type="evidence" value="ECO:0007669"/>
    <property type="project" value="UniProtKB-KW"/>
</dbReference>
<dbReference type="SMART" id="SM00320">
    <property type="entry name" value="WD40"/>
    <property type="match status" value="4"/>
</dbReference>
<protein>
    <recommendedName>
        <fullName evidence="7">Serine-threonine kinase receptor-associated protein</fullName>
    </recommendedName>
</protein>
<evidence type="ECO:0000256" key="5">
    <source>
        <dbReference type="ARBA" id="ARBA00022917"/>
    </source>
</evidence>
<dbReference type="PROSITE" id="PS50294">
    <property type="entry name" value="WD_REPEATS_REGION"/>
    <property type="match status" value="3"/>
</dbReference>
<feature type="repeat" description="WD" evidence="8">
    <location>
        <begin position="72"/>
        <end position="113"/>
    </location>
</feature>
<dbReference type="InterPro" id="IPR027525">
    <property type="entry name" value="eIF3i"/>
</dbReference>
<dbReference type="PANTHER" id="PTHR19877:SF1">
    <property type="entry name" value="EUKARYOTIC TRANSLATION INITIATION FACTOR 3 SUBUNIT I"/>
    <property type="match status" value="1"/>
</dbReference>
<dbReference type="PROSITE" id="PS50082">
    <property type="entry name" value="WD_REPEATS_2"/>
    <property type="match status" value="3"/>
</dbReference>
<keyword evidence="3 8" id="KW-0853">WD repeat</keyword>
<reference evidence="9" key="1">
    <citation type="submission" date="2020-05" db="EMBL/GenBank/DDBJ databases">
        <title>WGS assembly of Panicum virgatum.</title>
        <authorList>
            <person name="Lovell J.T."/>
            <person name="Jenkins J."/>
            <person name="Shu S."/>
            <person name="Juenger T.E."/>
            <person name="Schmutz J."/>
        </authorList>
    </citation>
    <scope>NUCLEOTIDE SEQUENCE</scope>
    <source>
        <strain evidence="9">AP13</strain>
    </source>
</reference>
<accession>A0A8T0VE54</accession>
<dbReference type="Gene3D" id="2.130.10.10">
    <property type="entry name" value="YVTN repeat-like/Quinoprotein amine dehydrogenase"/>
    <property type="match status" value="1"/>
</dbReference>
<dbReference type="GO" id="GO:0003723">
    <property type="term" value="F:RNA binding"/>
    <property type="evidence" value="ECO:0007669"/>
    <property type="project" value="TreeGrafter"/>
</dbReference>
<keyword evidence="1" id="KW-0963">Cytoplasm</keyword>
<dbReference type="SUPFAM" id="SSF50978">
    <property type="entry name" value="WD40 repeat-like"/>
    <property type="match status" value="1"/>
</dbReference>
<evidence type="ECO:0000256" key="6">
    <source>
        <dbReference type="ARBA" id="ARBA00038394"/>
    </source>
</evidence>
<proteinExistence type="inferred from homology"/>
<organism evidence="9 10">
    <name type="scientific">Panicum virgatum</name>
    <name type="common">Blackwell switchgrass</name>
    <dbReference type="NCBI Taxonomy" id="38727"/>
    <lineage>
        <taxon>Eukaryota</taxon>
        <taxon>Viridiplantae</taxon>
        <taxon>Streptophyta</taxon>
        <taxon>Embryophyta</taxon>
        <taxon>Tracheophyta</taxon>
        <taxon>Spermatophyta</taxon>
        <taxon>Magnoliopsida</taxon>
        <taxon>Liliopsida</taxon>
        <taxon>Poales</taxon>
        <taxon>Poaceae</taxon>
        <taxon>PACMAD clade</taxon>
        <taxon>Panicoideae</taxon>
        <taxon>Panicodae</taxon>
        <taxon>Paniceae</taxon>
        <taxon>Panicinae</taxon>
        <taxon>Panicum</taxon>
        <taxon>Panicum sect. Hiantes</taxon>
    </lineage>
</organism>
<evidence type="ECO:0000256" key="2">
    <source>
        <dbReference type="ARBA" id="ARBA00022540"/>
    </source>
</evidence>
<dbReference type="InterPro" id="IPR001680">
    <property type="entry name" value="WD40_rpt"/>
</dbReference>
<evidence type="ECO:0000256" key="8">
    <source>
        <dbReference type="PROSITE-ProRule" id="PRU00221"/>
    </source>
</evidence>
<feature type="repeat" description="WD" evidence="8">
    <location>
        <begin position="169"/>
        <end position="199"/>
    </location>
</feature>
<gene>
    <name evidence="9" type="ORF">PVAP13_2NG049000</name>
</gene>
<evidence type="ECO:0000256" key="4">
    <source>
        <dbReference type="ARBA" id="ARBA00022737"/>
    </source>
</evidence>
<dbReference type="PRINTS" id="PR00320">
    <property type="entry name" value="GPROTEINBRPT"/>
</dbReference>
<dbReference type="GO" id="GO:0002183">
    <property type="term" value="P:cytoplasmic translational initiation"/>
    <property type="evidence" value="ECO:0007669"/>
    <property type="project" value="TreeGrafter"/>
</dbReference>
<dbReference type="EMBL" id="CM029040">
    <property type="protein sequence ID" value="KAG2631826.1"/>
    <property type="molecule type" value="Genomic_DNA"/>
</dbReference>
<dbReference type="GO" id="GO:0071541">
    <property type="term" value="C:eukaryotic translation initiation factor 3 complex, eIF3m"/>
    <property type="evidence" value="ECO:0007669"/>
    <property type="project" value="TreeGrafter"/>
</dbReference>
<dbReference type="PROSITE" id="PS00678">
    <property type="entry name" value="WD_REPEATS_1"/>
    <property type="match status" value="1"/>
</dbReference>
<evidence type="ECO:0000256" key="3">
    <source>
        <dbReference type="ARBA" id="ARBA00022574"/>
    </source>
</evidence>
<dbReference type="AlphaFoldDB" id="A0A8T0VE54"/>
<keyword evidence="2" id="KW-0396">Initiation factor</keyword>
<dbReference type="PANTHER" id="PTHR19877">
    <property type="entry name" value="EUKARYOTIC TRANSLATION INITIATION FACTOR 3 SUBUNIT I"/>
    <property type="match status" value="1"/>
</dbReference>
<dbReference type="InterPro" id="IPR015943">
    <property type="entry name" value="WD40/YVTN_repeat-like_dom_sf"/>
</dbReference>
<dbReference type="Proteomes" id="UP000823388">
    <property type="component" value="Chromosome 2N"/>
</dbReference>
<comment type="similarity">
    <text evidence="6">Belongs to the WD repeat STRAP family.</text>
</comment>
<dbReference type="InterPro" id="IPR020472">
    <property type="entry name" value="WD40_PAC1"/>
</dbReference>
<keyword evidence="10" id="KW-1185">Reference proteome</keyword>
<keyword evidence="4" id="KW-0677">Repeat</keyword>
<name>A0A8T0VE54_PANVG</name>
<comment type="caution">
    <text evidence="9">The sequence shown here is derived from an EMBL/GenBank/DDBJ whole genome shotgun (WGS) entry which is preliminary data.</text>
</comment>
<feature type="repeat" description="WD" evidence="8">
    <location>
        <begin position="27"/>
        <end position="68"/>
    </location>
</feature>
<evidence type="ECO:0000256" key="7">
    <source>
        <dbReference type="ARBA" id="ARBA00040390"/>
    </source>
</evidence>